<evidence type="ECO:0000256" key="1">
    <source>
        <dbReference type="ARBA" id="ARBA00004651"/>
    </source>
</evidence>
<feature type="transmembrane region" description="Helical" evidence="10">
    <location>
        <begin position="21"/>
        <end position="53"/>
    </location>
</feature>
<dbReference type="GO" id="GO:0008381">
    <property type="term" value="F:mechanosensitive monoatomic ion channel activity"/>
    <property type="evidence" value="ECO:0007669"/>
    <property type="project" value="UniProtKB-UniRule"/>
</dbReference>
<evidence type="ECO:0000256" key="8">
    <source>
        <dbReference type="ARBA" id="ARBA00023136"/>
    </source>
</evidence>
<dbReference type="SUPFAM" id="SSF81330">
    <property type="entry name" value="Gated mechanosensitive channel"/>
    <property type="match status" value="1"/>
</dbReference>
<dbReference type="EMBL" id="NGJX01000001">
    <property type="protein sequence ID" value="RSU05695.1"/>
    <property type="molecule type" value="Genomic_DNA"/>
</dbReference>
<dbReference type="InterPro" id="IPR036019">
    <property type="entry name" value="MscL_channel"/>
</dbReference>
<keyword evidence="12" id="KW-1185">Reference proteome</keyword>
<comment type="similarity">
    <text evidence="2 10">Belongs to the MscL family.</text>
</comment>
<evidence type="ECO:0000256" key="4">
    <source>
        <dbReference type="ARBA" id="ARBA00022475"/>
    </source>
</evidence>
<gene>
    <name evidence="10" type="primary">mscL</name>
    <name evidence="11" type="ORF">CBF32_01475</name>
</gene>
<comment type="subunit">
    <text evidence="10">Homopentamer.</text>
</comment>
<dbReference type="RefSeq" id="WP_114288710.1">
    <property type="nucleotide sequence ID" value="NZ_CP081461.1"/>
</dbReference>
<dbReference type="Proteomes" id="UP000288197">
    <property type="component" value="Unassembled WGS sequence"/>
</dbReference>
<feature type="transmembrane region" description="Helical" evidence="10">
    <location>
        <begin position="73"/>
        <end position="96"/>
    </location>
</feature>
<evidence type="ECO:0000256" key="7">
    <source>
        <dbReference type="ARBA" id="ARBA00023065"/>
    </source>
</evidence>
<accession>A0A369B352</accession>
<keyword evidence="4 10" id="KW-1003">Cell membrane</keyword>
<evidence type="ECO:0000256" key="6">
    <source>
        <dbReference type="ARBA" id="ARBA00022989"/>
    </source>
</evidence>
<dbReference type="InterPro" id="IPR019823">
    <property type="entry name" value="Mechanosensitive_channel_CS"/>
</dbReference>
<dbReference type="Gene3D" id="1.10.1200.120">
    <property type="entry name" value="Large-conductance mechanosensitive channel, MscL, domain 1"/>
    <property type="match status" value="1"/>
</dbReference>
<dbReference type="HAMAP" id="MF_00115">
    <property type="entry name" value="MscL"/>
    <property type="match status" value="1"/>
</dbReference>
<keyword evidence="3 10" id="KW-0813">Transport</keyword>
<comment type="function">
    <text evidence="10">Channel that opens in response to stretch forces in the membrane lipid bilayer. May participate in the regulation of osmotic pressure changes within the cell.</text>
</comment>
<dbReference type="Pfam" id="PF01741">
    <property type="entry name" value="MscL"/>
    <property type="match status" value="1"/>
</dbReference>
<comment type="caution">
    <text evidence="11">The sequence shown here is derived from an EMBL/GenBank/DDBJ whole genome shotgun (WGS) entry which is preliminary data.</text>
</comment>
<proteinExistence type="inferred from homology"/>
<organism evidence="11 12">
    <name type="scientific">Vagococcus fluvialis</name>
    <dbReference type="NCBI Taxonomy" id="2738"/>
    <lineage>
        <taxon>Bacteria</taxon>
        <taxon>Bacillati</taxon>
        <taxon>Bacillota</taxon>
        <taxon>Bacilli</taxon>
        <taxon>Lactobacillales</taxon>
        <taxon>Enterococcaceae</taxon>
        <taxon>Vagococcus</taxon>
    </lineage>
</organism>
<keyword evidence="8 10" id="KW-0472">Membrane</keyword>
<dbReference type="OrthoDB" id="9810350at2"/>
<keyword evidence="6 10" id="KW-1133">Transmembrane helix</keyword>
<evidence type="ECO:0000256" key="9">
    <source>
        <dbReference type="ARBA" id="ARBA00023303"/>
    </source>
</evidence>
<keyword evidence="5 10" id="KW-0812">Transmembrane</keyword>
<dbReference type="PROSITE" id="PS01327">
    <property type="entry name" value="MSCL"/>
    <property type="match status" value="1"/>
</dbReference>
<keyword evidence="9 10" id="KW-0407">Ion channel</keyword>
<protein>
    <recommendedName>
        <fullName evidence="10">Large-conductance mechanosensitive channel</fullName>
    </recommendedName>
</protein>
<dbReference type="AlphaFoldDB" id="A0A369B352"/>
<comment type="subcellular location">
    <subcellularLocation>
        <location evidence="1 10">Cell membrane</location>
        <topology evidence="1 10">Multi-pass membrane protein</topology>
    </subcellularLocation>
</comment>
<name>A0A369B352_9ENTE</name>
<evidence type="ECO:0000313" key="12">
    <source>
        <dbReference type="Proteomes" id="UP000288197"/>
    </source>
</evidence>
<dbReference type="GeneID" id="63145417"/>
<dbReference type="InterPro" id="IPR037673">
    <property type="entry name" value="MSC/AndL"/>
</dbReference>
<evidence type="ECO:0000313" key="11">
    <source>
        <dbReference type="EMBL" id="RSU05695.1"/>
    </source>
</evidence>
<dbReference type="GO" id="GO:0005886">
    <property type="term" value="C:plasma membrane"/>
    <property type="evidence" value="ECO:0007669"/>
    <property type="project" value="UniProtKB-SubCell"/>
</dbReference>
<dbReference type="InterPro" id="IPR001185">
    <property type="entry name" value="MS_channel"/>
</dbReference>
<evidence type="ECO:0000256" key="10">
    <source>
        <dbReference type="HAMAP-Rule" id="MF_00115"/>
    </source>
</evidence>
<dbReference type="PRINTS" id="PR01264">
    <property type="entry name" value="MECHCHANNEL"/>
</dbReference>
<dbReference type="PANTHER" id="PTHR30266">
    <property type="entry name" value="MECHANOSENSITIVE CHANNEL MSCL"/>
    <property type="match status" value="1"/>
</dbReference>
<evidence type="ECO:0000256" key="3">
    <source>
        <dbReference type="ARBA" id="ARBA00022448"/>
    </source>
</evidence>
<evidence type="ECO:0000256" key="2">
    <source>
        <dbReference type="ARBA" id="ARBA00007254"/>
    </source>
</evidence>
<dbReference type="PANTHER" id="PTHR30266:SF2">
    <property type="entry name" value="LARGE-CONDUCTANCE MECHANOSENSITIVE CHANNEL"/>
    <property type="match status" value="1"/>
</dbReference>
<sequence length="145" mass="15911">MFKEFKEFIMRGNVLDLAVGVIIGGAFTAIVTALTTSLITPLIGLVISLIFPGSTNVDDVTKNLSFNINGVEFNYGLVISAIITFLITAFVLFMIIKAANNANKVVPKKEEEEEEVVEELETIEVILSDIRTLLAEQNNKKTSDE</sequence>
<evidence type="ECO:0000256" key="5">
    <source>
        <dbReference type="ARBA" id="ARBA00022692"/>
    </source>
</evidence>
<reference evidence="11 12" key="1">
    <citation type="submission" date="2017-05" db="EMBL/GenBank/DDBJ databases">
        <title>Vagococcus spp. assemblies.</title>
        <authorList>
            <person name="Gulvik C.A."/>
        </authorList>
    </citation>
    <scope>NUCLEOTIDE SEQUENCE [LARGE SCALE GENOMIC DNA]</scope>
    <source>
        <strain evidence="11 12">NCFB 2497</strain>
    </source>
</reference>
<keyword evidence="7 10" id="KW-0406">Ion transport</keyword>
<dbReference type="NCBIfam" id="TIGR00220">
    <property type="entry name" value="mscL"/>
    <property type="match status" value="1"/>
</dbReference>